<keyword evidence="2 8" id="KW-0349">Heme</keyword>
<dbReference type="FunFam" id="1.10.630.10:FF:000018">
    <property type="entry name" value="Cytochrome P450 monooxygenase"/>
    <property type="match status" value="1"/>
</dbReference>
<dbReference type="PANTHER" id="PTHR46696">
    <property type="entry name" value="P450, PUTATIVE (EUROFUNG)-RELATED"/>
    <property type="match status" value="1"/>
</dbReference>
<sequence length="427" mass="46633">MTAANVRIPDDIAATLVDPQAYAGDRIHDAYCWLRANNPLGVAEPEGFDPFWVVTRHADIFEVSRQNMLFHNGDRPTTLVSKVGDANARAITGGSPHLVRSLVQMDEPDHRKYRALTTAWFSPRNVRALEDEIRAMARNAVDRMAAAGGACDFVAAVALGYPLRVIMRILGVPDSDEPRMLALTQDIFGTQEPEKQAQVAALPPEIQAQLFAAIIADLTGYFGAINADRRRNPRDDVASIIANATIDGQPICEKEATGYYTIIATAGHDTTSSSLATGIAALAENPALFAQMKAAPGLIPGFVEEAIRWATPVKTFMRSATEDTELAGRKIAKGDWLMLCYASGNRDEAVFDQPFEFRPDRPATKNIAFGYGAHLCLGQHLARLELRIFMEELLPRLSSIALDGPVDMIASCFVNGPRHLPVRYSMA</sequence>
<dbReference type="AlphaFoldDB" id="A0AA41ZG24"/>
<keyword evidence="4 8" id="KW-0560">Oxidoreductase</keyword>
<dbReference type="GO" id="GO:0036199">
    <property type="term" value="F:cholest-4-en-3-one 26-monooxygenase activity"/>
    <property type="evidence" value="ECO:0007669"/>
    <property type="project" value="TreeGrafter"/>
</dbReference>
<dbReference type="PRINTS" id="PR00385">
    <property type="entry name" value="P450"/>
</dbReference>
<dbReference type="SUPFAM" id="SSF48264">
    <property type="entry name" value="Cytochrome P450"/>
    <property type="match status" value="1"/>
</dbReference>
<dbReference type="Proteomes" id="UP001165565">
    <property type="component" value="Unassembled WGS sequence"/>
</dbReference>
<dbReference type="InterPro" id="IPR002397">
    <property type="entry name" value="Cyt_P450_B"/>
</dbReference>
<evidence type="ECO:0000256" key="8">
    <source>
        <dbReference type="RuleBase" id="RU000461"/>
    </source>
</evidence>
<dbReference type="PROSITE" id="PS00086">
    <property type="entry name" value="CYTOCHROME_P450"/>
    <property type="match status" value="1"/>
</dbReference>
<dbReference type="InterPro" id="IPR001128">
    <property type="entry name" value="Cyt_P450"/>
</dbReference>
<evidence type="ECO:0000256" key="6">
    <source>
        <dbReference type="ARBA" id="ARBA00023033"/>
    </source>
</evidence>
<comment type="caution">
    <text evidence="9">The sequence shown here is derived from an EMBL/GenBank/DDBJ whole genome shotgun (WGS) entry which is preliminary data.</text>
</comment>
<proteinExistence type="inferred from homology"/>
<name>A0AA41ZG24_9SPHN</name>
<evidence type="ECO:0000313" key="10">
    <source>
        <dbReference type="Proteomes" id="UP001165565"/>
    </source>
</evidence>
<accession>A0AA41ZG24</accession>
<protein>
    <submittedName>
        <fullName evidence="9">Cytochrome P450</fullName>
    </submittedName>
</protein>
<evidence type="ECO:0000256" key="5">
    <source>
        <dbReference type="ARBA" id="ARBA00023004"/>
    </source>
</evidence>
<dbReference type="RefSeq" id="WP_265269392.1">
    <property type="nucleotide sequence ID" value="NZ_JANFAV010000010.1"/>
</dbReference>
<dbReference type="InterPro" id="IPR017972">
    <property type="entry name" value="Cyt_P450_CS"/>
</dbReference>
<dbReference type="GO" id="GO:0006707">
    <property type="term" value="P:cholesterol catabolic process"/>
    <property type="evidence" value="ECO:0007669"/>
    <property type="project" value="TreeGrafter"/>
</dbReference>
<evidence type="ECO:0000256" key="2">
    <source>
        <dbReference type="ARBA" id="ARBA00022617"/>
    </source>
</evidence>
<comment type="similarity">
    <text evidence="1 8">Belongs to the cytochrome P450 family.</text>
</comment>
<gene>
    <name evidence="9" type="ORF">NEE01_14345</name>
</gene>
<dbReference type="CDD" id="cd11033">
    <property type="entry name" value="CYP142-like"/>
    <property type="match status" value="1"/>
</dbReference>
<evidence type="ECO:0000313" key="9">
    <source>
        <dbReference type="EMBL" id="MCW6535961.1"/>
    </source>
</evidence>
<keyword evidence="5 8" id="KW-0408">Iron</keyword>
<keyword evidence="3 8" id="KW-0479">Metal-binding</keyword>
<dbReference type="GO" id="GO:0008395">
    <property type="term" value="F:steroid hydroxylase activity"/>
    <property type="evidence" value="ECO:0007669"/>
    <property type="project" value="TreeGrafter"/>
</dbReference>
<evidence type="ECO:0000256" key="1">
    <source>
        <dbReference type="ARBA" id="ARBA00010617"/>
    </source>
</evidence>
<evidence type="ECO:0000256" key="4">
    <source>
        <dbReference type="ARBA" id="ARBA00023002"/>
    </source>
</evidence>
<keyword evidence="6 8" id="KW-0503">Monooxygenase</keyword>
<organism evidence="9 10">
    <name type="scientific">Sphingomonas lycopersici</name>
    <dbReference type="NCBI Taxonomy" id="2951807"/>
    <lineage>
        <taxon>Bacteria</taxon>
        <taxon>Pseudomonadati</taxon>
        <taxon>Pseudomonadota</taxon>
        <taxon>Alphaproteobacteria</taxon>
        <taxon>Sphingomonadales</taxon>
        <taxon>Sphingomonadaceae</taxon>
        <taxon>Sphingomonas</taxon>
    </lineage>
</organism>
<evidence type="ECO:0000256" key="7">
    <source>
        <dbReference type="ARBA" id="ARBA00043906"/>
    </source>
</evidence>
<comment type="function">
    <text evidence="7">Cytochromes P450 are a group of heme-thiolate monooxygenases. They oxidize a variety of structurally unrelated compounds, including steroids, fatty acids, and xenobiotics.</text>
</comment>
<dbReference type="PANTHER" id="PTHR46696:SF4">
    <property type="entry name" value="BIOTIN BIOSYNTHESIS CYTOCHROME P450"/>
    <property type="match status" value="1"/>
</dbReference>
<dbReference type="Pfam" id="PF00067">
    <property type="entry name" value="p450"/>
    <property type="match status" value="2"/>
</dbReference>
<dbReference type="EMBL" id="JANFAV010000010">
    <property type="protein sequence ID" value="MCW6535961.1"/>
    <property type="molecule type" value="Genomic_DNA"/>
</dbReference>
<reference evidence="9" key="1">
    <citation type="submission" date="2022-06" db="EMBL/GenBank/DDBJ databases">
        <title>Sphingomonas sp. nov. isolated from rhizosphere soil of tomato.</title>
        <authorList>
            <person name="Dong H."/>
            <person name="Gao R."/>
        </authorList>
    </citation>
    <scope>NUCLEOTIDE SEQUENCE</scope>
    <source>
        <strain evidence="9">MMSM24</strain>
    </source>
</reference>
<dbReference type="InterPro" id="IPR036396">
    <property type="entry name" value="Cyt_P450_sf"/>
</dbReference>
<keyword evidence="10" id="KW-1185">Reference proteome</keyword>
<evidence type="ECO:0000256" key="3">
    <source>
        <dbReference type="ARBA" id="ARBA00022723"/>
    </source>
</evidence>
<dbReference type="PRINTS" id="PR00359">
    <property type="entry name" value="BP450"/>
</dbReference>
<dbReference type="Gene3D" id="1.10.630.10">
    <property type="entry name" value="Cytochrome P450"/>
    <property type="match status" value="1"/>
</dbReference>
<dbReference type="GO" id="GO:0020037">
    <property type="term" value="F:heme binding"/>
    <property type="evidence" value="ECO:0007669"/>
    <property type="project" value="InterPro"/>
</dbReference>
<dbReference type="GO" id="GO:0005506">
    <property type="term" value="F:iron ion binding"/>
    <property type="evidence" value="ECO:0007669"/>
    <property type="project" value="InterPro"/>
</dbReference>